<evidence type="ECO:0000313" key="3">
    <source>
        <dbReference type="EMBL" id="EKX37113.1"/>
    </source>
</evidence>
<dbReference type="InterPro" id="IPR006708">
    <property type="entry name" value="Pex19"/>
</dbReference>
<keyword evidence="2" id="KW-0812">Transmembrane</keyword>
<reference evidence="5" key="2">
    <citation type="submission" date="2012-11" db="EMBL/GenBank/DDBJ databases">
        <authorList>
            <person name="Kuo A."/>
            <person name="Curtis B.A."/>
            <person name="Tanifuji G."/>
            <person name="Burki F."/>
            <person name="Gruber A."/>
            <person name="Irimia M."/>
            <person name="Maruyama S."/>
            <person name="Arias M.C."/>
            <person name="Ball S.G."/>
            <person name="Gile G.H."/>
            <person name="Hirakawa Y."/>
            <person name="Hopkins J.F."/>
            <person name="Rensing S.A."/>
            <person name="Schmutz J."/>
            <person name="Symeonidi A."/>
            <person name="Elias M."/>
            <person name="Eveleigh R.J."/>
            <person name="Herman E.K."/>
            <person name="Klute M.J."/>
            <person name="Nakayama T."/>
            <person name="Obornik M."/>
            <person name="Reyes-Prieto A."/>
            <person name="Armbrust E.V."/>
            <person name="Aves S.J."/>
            <person name="Beiko R.G."/>
            <person name="Coutinho P."/>
            <person name="Dacks J.B."/>
            <person name="Durnford D.G."/>
            <person name="Fast N.M."/>
            <person name="Green B.R."/>
            <person name="Grisdale C."/>
            <person name="Hempe F."/>
            <person name="Henrissat B."/>
            <person name="Hoppner M.P."/>
            <person name="Ishida K.-I."/>
            <person name="Kim E."/>
            <person name="Koreny L."/>
            <person name="Kroth P.G."/>
            <person name="Liu Y."/>
            <person name="Malik S.-B."/>
            <person name="Maier U.G."/>
            <person name="McRose D."/>
            <person name="Mock T."/>
            <person name="Neilson J.A."/>
            <person name="Onodera N.T."/>
            <person name="Poole A.M."/>
            <person name="Pritham E.J."/>
            <person name="Richards T.A."/>
            <person name="Rocap G."/>
            <person name="Roy S.W."/>
            <person name="Sarai C."/>
            <person name="Schaack S."/>
            <person name="Shirato S."/>
            <person name="Slamovits C.H."/>
            <person name="Spencer D.F."/>
            <person name="Suzuki S."/>
            <person name="Worden A.Z."/>
            <person name="Zauner S."/>
            <person name="Barry K."/>
            <person name="Bell C."/>
            <person name="Bharti A.K."/>
            <person name="Crow J.A."/>
            <person name="Grimwood J."/>
            <person name="Kramer R."/>
            <person name="Lindquist E."/>
            <person name="Lucas S."/>
            <person name="Salamov A."/>
            <person name="McFadden G.I."/>
            <person name="Lane C.E."/>
            <person name="Keeling P.J."/>
            <person name="Gray M.W."/>
            <person name="Grigoriev I.V."/>
            <person name="Archibald J.M."/>
        </authorList>
    </citation>
    <scope>NUCLEOTIDE SEQUENCE</scope>
    <source>
        <strain evidence="5">CCMP2712</strain>
    </source>
</reference>
<evidence type="ECO:0000256" key="2">
    <source>
        <dbReference type="SAM" id="Phobius"/>
    </source>
</evidence>
<dbReference type="PANTHER" id="PTHR12774">
    <property type="entry name" value="PEROXISOMAL BIOGENESIS FACTOR 19"/>
    <property type="match status" value="1"/>
</dbReference>
<evidence type="ECO:0000256" key="1">
    <source>
        <dbReference type="SAM" id="MobiDB-lite"/>
    </source>
</evidence>
<keyword evidence="5" id="KW-1185">Reference proteome</keyword>
<feature type="compositionally biased region" description="Gly residues" evidence="1">
    <location>
        <begin position="75"/>
        <end position="84"/>
    </location>
</feature>
<feature type="compositionally biased region" description="Basic and acidic residues" evidence="1">
    <location>
        <begin position="61"/>
        <end position="73"/>
    </location>
</feature>
<dbReference type="STRING" id="905079.L1ILH5"/>
<evidence type="ECO:0000313" key="4">
    <source>
        <dbReference type="EnsemblProtists" id="EKX37113"/>
    </source>
</evidence>
<dbReference type="EnsemblProtists" id="EKX37113">
    <property type="protein sequence ID" value="EKX37113"/>
    <property type="gene ID" value="GUITHDRAFT_116689"/>
</dbReference>
<dbReference type="Gene3D" id="1.20.120.900">
    <property type="entry name" value="Pex19, mPTS binding domain"/>
    <property type="match status" value="1"/>
</dbReference>
<dbReference type="AlphaFoldDB" id="L1ILH5"/>
<dbReference type="EMBL" id="JH993063">
    <property type="protein sequence ID" value="EKX37113.1"/>
    <property type="molecule type" value="Genomic_DNA"/>
</dbReference>
<dbReference type="GeneID" id="17293885"/>
<sequence>MSVDASRKRWRTLLNVLGAGAAAVGSAYLIYRFYKSSTQEKETAEVSTDLAPLRDAVGSAERQHANSEQEKPSRPGGGAGGGRAGTEPAGHVLSTPKRDTWRDAGVEQAGQSPQANGLVQSMLSQETLFTPLRQRESYYTKFLAERGENLPEDELNRYRRQFGLVKKICEVLEKEPFDVNKLLYLMQLLQDSGDPPPDVNSLTAAH</sequence>
<dbReference type="Pfam" id="PF04614">
    <property type="entry name" value="Pex19"/>
    <property type="match status" value="1"/>
</dbReference>
<dbReference type="GO" id="GO:0033328">
    <property type="term" value="F:peroxisome membrane targeting sequence binding"/>
    <property type="evidence" value="ECO:0007669"/>
    <property type="project" value="TreeGrafter"/>
</dbReference>
<reference evidence="3 5" key="1">
    <citation type="journal article" date="2012" name="Nature">
        <title>Algal genomes reveal evolutionary mosaicism and the fate of nucleomorphs.</title>
        <authorList>
            <consortium name="DOE Joint Genome Institute"/>
            <person name="Curtis B.A."/>
            <person name="Tanifuji G."/>
            <person name="Burki F."/>
            <person name="Gruber A."/>
            <person name="Irimia M."/>
            <person name="Maruyama S."/>
            <person name="Arias M.C."/>
            <person name="Ball S.G."/>
            <person name="Gile G.H."/>
            <person name="Hirakawa Y."/>
            <person name="Hopkins J.F."/>
            <person name="Kuo A."/>
            <person name="Rensing S.A."/>
            <person name="Schmutz J."/>
            <person name="Symeonidi A."/>
            <person name="Elias M."/>
            <person name="Eveleigh R.J."/>
            <person name="Herman E.K."/>
            <person name="Klute M.J."/>
            <person name="Nakayama T."/>
            <person name="Obornik M."/>
            <person name="Reyes-Prieto A."/>
            <person name="Armbrust E.V."/>
            <person name="Aves S.J."/>
            <person name="Beiko R.G."/>
            <person name="Coutinho P."/>
            <person name="Dacks J.B."/>
            <person name="Durnford D.G."/>
            <person name="Fast N.M."/>
            <person name="Green B.R."/>
            <person name="Grisdale C.J."/>
            <person name="Hempel F."/>
            <person name="Henrissat B."/>
            <person name="Hoppner M.P."/>
            <person name="Ishida K."/>
            <person name="Kim E."/>
            <person name="Koreny L."/>
            <person name="Kroth P.G."/>
            <person name="Liu Y."/>
            <person name="Malik S.B."/>
            <person name="Maier U.G."/>
            <person name="McRose D."/>
            <person name="Mock T."/>
            <person name="Neilson J.A."/>
            <person name="Onodera N.T."/>
            <person name="Poole A.M."/>
            <person name="Pritham E.J."/>
            <person name="Richards T.A."/>
            <person name="Rocap G."/>
            <person name="Roy S.W."/>
            <person name="Sarai C."/>
            <person name="Schaack S."/>
            <person name="Shirato S."/>
            <person name="Slamovits C.H."/>
            <person name="Spencer D.F."/>
            <person name="Suzuki S."/>
            <person name="Worden A.Z."/>
            <person name="Zauner S."/>
            <person name="Barry K."/>
            <person name="Bell C."/>
            <person name="Bharti A.K."/>
            <person name="Crow J.A."/>
            <person name="Grimwood J."/>
            <person name="Kramer R."/>
            <person name="Lindquist E."/>
            <person name="Lucas S."/>
            <person name="Salamov A."/>
            <person name="McFadden G.I."/>
            <person name="Lane C.E."/>
            <person name="Keeling P.J."/>
            <person name="Gray M.W."/>
            <person name="Grigoriev I.V."/>
            <person name="Archibald J.M."/>
        </authorList>
    </citation>
    <scope>NUCLEOTIDE SEQUENCE</scope>
    <source>
        <strain evidence="3 5">CCMP2712</strain>
    </source>
</reference>
<keyword evidence="2" id="KW-1133">Transmembrane helix</keyword>
<evidence type="ECO:0000313" key="5">
    <source>
        <dbReference type="Proteomes" id="UP000011087"/>
    </source>
</evidence>
<dbReference type="eggNOG" id="KOG3133">
    <property type="taxonomic scope" value="Eukaryota"/>
</dbReference>
<feature type="transmembrane region" description="Helical" evidence="2">
    <location>
        <begin position="12"/>
        <end position="31"/>
    </location>
</feature>
<dbReference type="PaxDb" id="55529-EKX37113"/>
<dbReference type="PANTHER" id="PTHR12774:SF2">
    <property type="entry name" value="PEROXISOMAL BIOGENESIS FACTOR 19"/>
    <property type="match status" value="1"/>
</dbReference>
<dbReference type="Proteomes" id="UP000011087">
    <property type="component" value="Unassembled WGS sequence"/>
</dbReference>
<dbReference type="HOGENOM" id="CLU_1334109_0_0_1"/>
<gene>
    <name evidence="3" type="ORF">GUITHDRAFT_116689</name>
</gene>
<dbReference type="GO" id="GO:0005778">
    <property type="term" value="C:peroxisomal membrane"/>
    <property type="evidence" value="ECO:0007669"/>
    <property type="project" value="TreeGrafter"/>
</dbReference>
<reference evidence="4" key="3">
    <citation type="submission" date="2016-03" db="UniProtKB">
        <authorList>
            <consortium name="EnsemblProtists"/>
        </authorList>
    </citation>
    <scope>IDENTIFICATION</scope>
</reference>
<feature type="region of interest" description="Disordered" evidence="1">
    <location>
        <begin position="57"/>
        <end position="96"/>
    </location>
</feature>
<protein>
    <submittedName>
        <fullName evidence="3 4">Uncharacterized protein</fullName>
    </submittedName>
</protein>
<keyword evidence="2" id="KW-0472">Membrane</keyword>
<dbReference type="InterPro" id="IPR038322">
    <property type="entry name" value="Pex19_C_sf"/>
</dbReference>
<organism evidence="3">
    <name type="scientific">Guillardia theta (strain CCMP2712)</name>
    <name type="common">Cryptophyte</name>
    <dbReference type="NCBI Taxonomy" id="905079"/>
    <lineage>
        <taxon>Eukaryota</taxon>
        <taxon>Cryptophyceae</taxon>
        <taxon>Pyrenomonadales</taxon>
        <taxon>Geminigeraceae</taxon>
        <taxon>Guillardia</taxon>
    </lineage>
</organism>
<dbReference type="RefSeq" id="XP_005824093.1">
    <property type="nucleotide sequence ID" value="XM_005824036.1"/>
</dbReference>
<dbReference type="KEGG" id="gtt:GUITHDRAFT_116689"/>
<accession>L1ILH5</accession>
<dbReference type="OrthoDB" id="21292at2759"/>
<name>L1ILH5_GUITC</name>
<dbReference type="GO" id="GO:0045046">
    <property type="term" value="P:protein import into peroxisome membrane"/>
    <property type="evidence" value="ECO:0007669"/>
    <property type="project" value="TreeGrafter"/>
</dbReference>
<proteinExistence type="predicted"/>